<dbReference type="InterPro" id="IPR033122">
    <property type="entry name" value="LETM1-like_RBD"/>
</dbReference>
<dbReference type="EMBL" id="CP136924">
    <property type="protein sequence ID" value="WXA02731.1"/>
    <property type="molecule type" value="Genomic_DNA"/>
</dbReference>
<dbReference type="RefSeq" id="WP_338731052.1">
    <property type="nucleotide sequence ID" value="NZ_CP136924.1"/>
</dbReference>
<dbReference type="Pfam" id="PF07766">
    <property type="entry name" value="LETM1_RBD"/>
    <property type="match status" value="1"/>
</dbReference>
<dbReference type="GO" id="GO:0043022">
    <property type="term" value="F:ribosome binding"/>
    <property type="evidence" value="ECO:0007669"/>
    <property type="project" value="InterPro"/>
</dbReference>
<name>A0AAU6P566_9FLAO</name>
<gene>
    <name evidence="3" type="ORF">R3L15_08190</name>
    <name evidence="2" type="ORF">R3L16_13400</name>
</gene>
<evidence type="ECO:0000259" key="1">
    <source>
        <dbReference type="Pfam" id="PF07766"/>
    </source>
</evidence>
<dbReference type="EMBL" id="CP136925">
    <property type="protein sequence ID" value="WXA12108.1"/>
    <property type="molecule type" value="Genomic_DNA"/>
</dbReference>
<reference evidence="3 4" key="1">
    <citation type="submission" date="2023-10" db="EMBL/GenBank/DDBJ databases">
        <title>Culture-based analysis of two novel bacteria associated with mangrove crab gills.</title>
        <authorList>
            <person name="Yang X."/>
            <person name="Garuglieri E."/>
            <person name="Van Goethem M.W."/>
            <person name="Fusi M."/>
            <person name="Marasco R."/>
            <person name="Daffonchio D.G."/>
        </authorList>
    </citation>
    <scope>NUCLEOTIDE SEQUENCE</scope>
    <source>
        <strain evidence="3">UG2-1</strain>
        <strain evidence="2">UG2-2</strain>
        <strain evidence="4">UG2_2</strain>
    </source>
</reference>
<dbReference type="AlphaFoldDB" id="A0AAU6P566"/>
<proteinExistence type="predicted"/>
<evidence type="ECO:0000313" key="4">
    <source>
        <dbReference type="Proteomes" id="UP001368318"/>
    </source>
</evidence>
<dbReference type="Proteomes" id="UP001368318">
    <property type="component" value="Chromosome"/>
</dbReference>
<dbReference type="KEGG" id="mcaa:R3L15_08190"/>
<organism evidence="3">
    <name type="scientific">Mangrovimonas cancribranchiae</name>
    <dbReference type="NCBI Taxonomy" id="3080055"/>
    <lineage>
        <taxon>Bacteria</taxon>
        <taxon>Pseudomonadati</taxon>
        <taxon>Bacteroidota</taxon>
        <taxon>Flavobacteriia</taxon>
        <taxon>Flavobacteriales</taxon>
        <taxon>Flavobacteriaceae</taxon>
        <taxon>Mangrovimonas</taxon>
    </lineage>
</organism>
<keyword evidence="4" id="KW-1185">Reference proteome</keyword>
<accession>A0AAU6P566</accession>
<evidence type="ECO:0000313" key="3">
    <source>
        <dbReference type="EMBL" id="WXA12108.1"/>
    </source>
</evidence>
<feature type="domain" description="Letm1 RBD" evidence="1">
    <location>
        <begin position="336"/>
        <end position="391"/>
    </location>
</feature>
<dbReference type="NCBIfam" id="NF040639">
    <property type="entry name" value="LETM1_rel_film"/>
    <property type="match status" value="1"/>
</dbReference>
<evidence type="ECO:0000313" key="2">
    <source>
        <dbReference type="EMBL" id="WXA02731.1"/>
    </source>
</evidence>
<sequence length="393" mass="45630">MNPSANGWVKKLLKLENETSVWINTDLERFYYKLRDVGFIYGSNIKTIKNGLSEEKLTEEEICKINFLLALKFCYNDVLNNDDNGFVESVIDFYTQINAHKPSIFSEFLGERKTTSLLETIIHKRIQIDDNIIERSFNYFITNALLFIDVLAYQRFLQHDFISEDYIKHLELAIETTVIEVLNIKEQKTKYDESLIELVEQSLRYNIDKKVELQDALSLVNIKLEKYYIVDIACMATWSDLNIDKNEESILQDIGQLLELDHAIITNSINNIKLFYSSHKEKIALLSSKNIVKTFYSNSSKMVSKLISRNSKRLQKELRESQELVKLLSQSTVRELSDDEQKKVQDQLLDIFKSIPSLAIFMLPGGALLLPLVIKFIPKLLPSSFDDNRIEED</sequence>
<protein>
    <submittedName>
        <fullName evidence="3">LETM1-related biofilm-associated protein</fullName>
    </submittedName>
</protein>